<dbReference type="Proteomes" id="UP001229421">
    <property type="component" value="Unassembled WGS sequence"/>
</dbReference>
<organism evidence="1 2">
    <name type="scientific">Tagetes erecta</name>
    <name type="common">African marigold</name>
    <dbReference type="NCBI Taxonomy" id="13708"/>
    <lineage>
        <taxon>Eukaryota</taxon>
        <taxon>Viridiplantae</taxon>
        <taxon>Streptophyta</taxon>
        <taxon>Embryophyta</taxon>
        <taxon>Tracheophyta</taxon>
        <taxon>Spermatophyta</taxon>
        <taxon>Magnoliopsida</taxon>
        <taxon>eudicotyledons</taxon>
        <taxon>Gunneridae</taxon>
        <taxon>Pentapetalae</taxon>
        <taxon>asterids</taxon>
        <taxon>campanulids</taxon>
        <taxon>Asterales</taxon>
        <taxon>Asteraceae</taxon>
        <taxon>Asteroideae</taxon>
        <taxon>Heliantheae alliance</taxon>
        <taxon>Tageteae</taxon>
        <taxon>Tagetes</taxon>
    </lineage>
</organism>
<dbReference type="AlphaFoldDB" id="A0AAD8K8H2"/>
<name>A0AAD8K8H2_TARER</name>
<protein>
    <submittedName>
        <fullName evidence="1">Uncharacterized protein</fullName>
    </submittedName>
</protein>
<accession>A0AAD8K8H2</accession>
<reference evidence="1" key="1">
    <citation type="journal article" date="2023" name="bioRxiv">
        <title>Improved chromosome-level genome assembly for marigold (Tagetes erecta).</title>
        <authorList>
            <person name="Jiang F."/>
            <person name="Yuan L."/>
            <person name="Wang S."/>
            <person name="Wang H."/>
            <person name="Xu D."/>
            <person name="Wang A."/>
            <person name="Fan W."/>
        </authorList>
    </citation>
    <scope>NUCLEOTIDE SEQUENCE</scope>
    <source>
        <strain evidence="1">WSJ</strain>
        <tissue evidence="1">Leaf</tissue>
    </source>
</reference>
<proteinExistence type="predicted"/>
<dbReference type="EMBL" id="JAUHHV010000007">
    <property type="protein sequence ID" value="KAK1417958.1"/>
    <property type="molecule type" value="Genomic_DNA"/>
</dbReference>
<gene>
    <name evidence="1" type="ORF">QVD17_27094</name>
</gene>
<keyword evidence="2" id="KW-1185">Reference proteome</keyword>
<sequence length="92" mass="10232">MQENTINPFISSSISDSVRSSLRVRTRAKTQALLKLQALNSSTVSPASNNLHISNYAADKEVGVVEDKIVERSLMRGFGVMEEDEDRKKMGF</sequence>
<evidence type="ECO:0000313" key="1">
    <source>
        <dbReference type="EMBL" id="KAK1417958.1"/>
    </source>
</evidence>
<evidence type="ECO:0000313" key="2">
    <source>
        <dbReference type="Proteomes" id="UP001229421"/>
    </source>
</evidence>
<comment type="caution">
    <text evidence="1">The sequence shown here is derived from an EMBL/GenBank/DDBJ whole genome shotgun (WGS) entry which is preliminary data.</text>
</comment>